<protein>
    <recommendedName>
        <fullName evidence="4">PEP-CTERM protein-sorting domain-containing protein</fullName>
    </recommendedName>
</protein>
<dbReference type="EMBL" id="JAENIO010000013">
    <property type="protein sequence ID" value="MBK1833780.1"/>
    <property type="molecule type" value="Genomic_DNA"/>
</dbReference>
<keyword evidence="3" id="KW-1185">Reference proteome</keyword>
<reference evidence="2" key="1">
    <citation type="submission" date="2021-01" db="EMBL/GenBank/DDBJ databases">
        <title>Modified the classification status of verrucomicrobia.</title>
        <authorList>
            <person name="Feng X."/>
        </authorList>
    </citation>
    <scope>NUCLEOTIDE SEQUENCE</scope>
    <source>
        <strain evidence="2">KCTC 12986</strain>
    </source>
</reference>
<comment type="caution">
    <text evidence="2">The sequence shown here is derived from an EMBL/GenBank/DDBJ whole genome shotgun (WGS) entry which is preliminary data.</text>
</comment>
<keyword evidence="1" id="KW-0732">Signal</keyword>
<dbReference type="RefSeq" id="WP_200391215.1">
    <property type="nucleotide sequence ID" value="NZ_JAENIO010000013.1"/>
</dbReference>
<evidence type="ECO:0000313" key="3">
    <source>
        <dbReference type="Proteomes" id="UP000604083"/>
    </source>
</evidence>
<name>A0A934VMB7_9BACT</name>
<dbReference type="Proteomes" id="UP000604083">
    <property type="component" value="Unassembled WGS sequence"/>
</dbReference>
<feature type="chain" id="PRO_5036744770" description="PEP-CTERM protein-sorting domain-containing protein" evidence="1">
    <location>
        <begin position="19"/>
        <end position="209"/>
    </location>
</feature>
<accession>A0A934VMB7</accession>
<sequence>MKFITALSSLAMAASSPAALIITAAYDGPLTGGTPKGIEIYATANIADLSIYGLGSANNGGGSDGEEFTFPTVSVAQGTFLYIASEAVEFANFFGFSPDYTSAAMAINGDDAIEVFMNGAVIDTFGDINTDGTGEPWEHLDGWAYRVSGTSAGPFVLADWTFSGPNALDGATDNASAATPVPIGTYTIPEPTAALLGGLGLLSLLRRRR</sequence>
<evidence type="ECO:0008006" key="4">
    <source>
        <dbReference type="Google" id="ProtNLM"/>
    </source>
</evidence>
<feature type="signal peptide" evidence="1">
    <location>
        <begin position="1"/>
        <end position="18"/>
    </location>
</feature>
<dbReference type="AlphaFoldDB" id="A0A934VMB7"/>
<proteinExistence type="predicted"/>
<organism evidence="2 3">
    <name type="scientific">Roseibacillus ishigakijimensis</name>
    <dbReference type="NCBI Taxonomy" id="454146"/>
    <lineage>
        <taxon>Bacteria</taxon>
        <taxon>Pseudomonadati</taxon>
        <taxon>Verrucomicrobiota</taxon>
        <taxon>Verrucomicrobiia</taxon>
        <taxon>Verrucomicrobiales</taxon>
        <taxon>Verrucomicrobiaceae</taxon>
        <taxon>Roseibacillus</taxon>
    </lineage>
</organism>
<evidence type="ECO:0000256" key="1">
    <source>
        <dbReference type="SAM" id="SignalP"/>
    </source>
</evidence>
<gene>
    <name evidence="2" type="ORF">JIN78_06880</name>
</gene>
<evidence type="ECO:0000313" key="2">
    <source>
        <dbReference type="EMBL" id="MBK1833780.1"/>
    </source>
</evidence>